<accession>A0A2P2NRJ4</accession>
<dbReference type="EMBL" id="GGEC01064644">
    <property type="protein sequence ID" value="MBX45128.1"/>
    <property type="molecule type" value="Transcribed_RNA"/>
</dbReference>
<name>A0A2P2NRJ4_RHIMU</name>
<protein>
    <submittedName>
        <fullName evidence="1">Uncharacterized protein</fullName>
    </submittedName>
</protein>
<organism evidence="1">
    <name type="scientific">Rhizophora mucronata</name>
    <name type="common">Asiatic mangrove</name>
    <dbReference type="NCBI Taxonomy" id="61149"/>
    <lineage>
        <taxon>Eukaryota</taxon>
        <taxon>Viridiplantae</taxon>
        <taxon>Streptophyta</taxon>
        <taxon>Embryophyta</taxon>
        <taxon>Tracheophyta</taxon>
        <taxon>Spermatophyta</taxon>
        <taxon>Magnoliopsida</taxon>
        <taxon>eudicotyledons</taxon>
        <taxon>Gunneridae</taxon>
        <taxon>Pentapetalae</taxon>
        <taxon>rosids</taxon>
        <taxon>fabids</taxon>
        <taxon>Malpighiales</taxon>
        <taxon>Rhizophoraceae</taxon>
        <taxon>Rhizophora</taxon>
    </lineage>
</organism>
<evidence type="ECO:0000313" key="1">
    <source>
        <dbReference type="EMBL" id="MBX45128.1"/>
    </source>
</evidence>
<reference evidence="1" key="1">
    <citation type="submission" date="2018-02" db="EMBL/GenBank/DDBJ databases">
        <title>Rhizophora mucronata_Transcriptome.</title>
        <authorList>
            <person name="Meera S.P."/>
            <person name="Sreeshan A."/>
            <person name="Augustine A."/>
        </authorList>
    </citation>
    <scope>NUCLEOTIDE SEQUENCE</scope>
    <source>
        <tissue evidence="1">Leaf</tissue>
    </source>
</reference>
<proteinExistence type="predicted"/>
<dbReference type="AlphaFoldDB" id="A0A2P2NRJ4"/>
<sequence>MLEFFFLFVQKLSTVLDLQKRIRS</sequence>